<dbReference type="PANTHER" id="PTHR21646">
    <property type="entry name" value="UBIQUITIN CARBOXYL-TERMINAL HYDROLASE"/>
    <property type="match status" value="1"/>
</dbReference>
<dbReference type="InterPro" id="IPR001394">
    <property type="entry name" value="Peptidase_C19_UCH"/>
</dbReference>
<feature type="domain" description="USP" evidence="1">
    <location>
        <begin position="14"/>
        <end position="67"/>
    </location>
</feature>
<comment type="caution">
    <text evidence="2">The sequence shown here is derived from an EMBL/GenBank/DDBJ whole genome shotgun (WGS) entry which is preliminary data.</text>
</comment>
<dbReference type="GO" id="GO:0004843">
    <property type="term" value="F:cysteine-type deubiquitinase activity"/>
    <property type="evidence" value="ECO:0007669"/>
    <property type="project" value="InterPro"/>
</dbReference>
<proteinExistence type="predicted"/>
<dbReference type="GO" id="GO:0016579">
    <property type="term" value="P:protein deubiquitination"/>
    <property type="evidence" value="ECO:0007669"/>
    <property type="project" value="InterPro"/>
</dbReference>
<dbReference type="Proteomes" id="UP000696485">
    <property type="component" value="Unassembled WGS sequence"/>
</dbReference>
<gene>
    <name evidence="2" type="ORF">BG006_006475</name>
</gene>
<organism evidence="2 3">
    <name type="scientific">Podila minutissima</name>
    <dbReference type="NCBI Taxonomy" id="64525"/>
    <lineage>
        <taxon>Eukaryota</taxon>
        <taxon>Fungi</taxon>
        <taxon>Fungi incertae sedis</taxon>
        <taxon>Mucoromycota</taxon>
        <taxon>Mortierellomycotina</taxon>
        <taxon>Mortierellomycetes</taxon>
        <taxon>Mortierellales</taxon>
        <taxon>Mortierellaceae</taxon>
        <taxon>Podila</taxon>
    </lineage>
</organism>
<evidence type="ECO:0000259" key="1">
    <source>
        <dbReference type="PROSITE" id="PS50235"/>
    </source>
</evidence>
<evidence type="ECO:0000313" key="2">
    <source>
        <dbReference type="EMBL" id="KAF9330552.1"/>
    </source>
</evidence>
<dbReference type="InterPro" id="IPR028889">
    <property type="entry name" value="USP"/>
</dbReference>
<dbReference type="InterPro" id="IPR018200">
    <property type="entry name" value="USP_CS"/>
</dbReference>
<name>A0A9P5VLE0_9FUNG</name>
<protein>
    <recommendedName>
        <fullName evidence="1">USP domain-containing protein</fullName>
    </recommendedName>
</protein>
<accession>A0A9P5VLE0</accession>
<dbReference type="Gene3D" id="3.90.70.10">
    <property type="entry name" value="Cysteine proteinases"/>
    <property type="match status" value="1"/>
</dbReference>
<dbReference type="Pfam" id="PF00443">
    <property type="entry name" value="UCH"/>
    <property type="match status" value="1"/>
</dbReference>
<dbReference type="AlphaFoldDB" id="A0A9P5VLE0"/>
<dbReference type="PROSITE" id="PS50235">
    <property type="entry name" value="USP_3"/>
    <property type="match status" value="1"/>
</dbReference>
<keyword evidence="3" id="KW-1185">Reference proteome</keyword>
<dbReference type="InterPro" id="IPR050185">
    <property type="entry name" value="Ub_carboxyl-term_hydrolase"/>
</dbReference>
<dbReference type="InterPro" id="IPR038765">
    <property type="entry name" value="Papain-like_cys_pep_sf"/>
</dbReference>
<dbReference type="EMBL" id="JAAAUY010000388">
    <property type="protein sequence ID" value="KAF9330552.1"/>
    <property type="molecule type" value="Genomic_DNA"/>
</dbReference>
<evidence type="ECO:0000313" key="3">
    <source>
        <dbReference type="Proteomes" id="UP000696485"/>
    </source>
</evidence>
<dbReference type="SUPFAM" id="SSF54001">
    <property type="entry name" value="Cysteine proteinases"/>
    <property type="match status" value="1"/>
</dbReference>
<sequence>MNKLDADKGPQYVTGLVNIGNTCFMNSVLQALASLPSLQAYLLGRKELGHDLDSITLALCETVECMQ</sequence>
<dbReference type="PROSITE" id="PS00972">
    <property type="entry name" value="USP_1"/>
    <property type="match status" value="1"/>
</dbReference>
<reference evidence="2" key="1">
    <citation type="journal article" date="2020" name="Fungal Divers.">
        <title>Resolving the Mortierellaceae phylogeny through synthesis of multi-gene phylogenetics and phylogenomics.</title>
        <authorList>
            <person name="Vandepol N."/>
            <person name="Liber J."/>
            <person name="Desiro A."/>
            <person name="Na H."/>
            <person name="Kennedy M."/>
            <person name="Barry K."/>
            <person name="Grigoriev I.V."/>
            <person name="Miller A.N."/>
            <person name="O'Donnell K."/>
            <person name="Stajich J.E."/>
            <person name="Bonito G."/>
        </authorList>
    </citation>
    <scope>NUCLEOTIDE SEQUENCE</scope>
    <source>
        <strain evidence="2">NVP1</strain>
    </source>
</reference>